<comment type="function">
    <text evidence="1">Involved in the assembly of lipopolysaccharide (LPS) at the surface of the outer membrane.</text>
</comment>
<comment type="subcellular location">
    <subcellularLocation>
        <location evidence="1">Cell outer membrane</location>
    </subcellularLocation>
</comment>
<feature type="domain" description="LptD C-terminal" evidence="2">
    <location>
        <begin position="266"/>
        <end position="629"/>
    </location>
</feature>
<dbReference type="PANTHER" id="PTHR30189:SF1">
    <property type="entry name" value="LPS-ASSEMBLY PROTEIN LPTD"/>
    <property type="match status" value="1"/>
</dbReference>
<protein>
    <recommendedName>
        <fullName evidence="1">LPS-assembly protein LptD</fullName>
    </recommendedName>
</protein>
<comment type="caution">
    <text evidence="1">Lacks conserved residue(s) required for the propagation of feature annotation.</text>
</comment>
<keyword evidence="1" id="KW-0472">Membrane</keyword>
<evidence type="ECO:0000313" key="3">
    <source>
        <dbReference type="EMBL" id="MCF2872642.1"/>
    </source>
</evidence>
<dbReference type="HAMAP" id="MF_01411">
    <property type="entry name" value="LPS_assembly_LptD"/>
    <property type="match status" value="1"/>
</dbReference>
<comment type="subunit">
    <text evidence="1">Component of the lipopolysaccharide transport and assembly complex.</text>
</comment>
<evidence type="ECO:0000313" key="4">
    <source>
        <dbReference type="Proteomes" id="UP001200557"/>
    </source>
</evidence>
<reference evidence="3 4" key="1">
    <citation type="submission" date="2022-01" db="EMBL/GenBank/DDBJ databases">
        <title>Octadecabacter sp. nov., isolated from a marine alga.</title>
        <authorList>
            <person name="Jin M.S."/>
            <person name="Kim H.M."/>
            <person name="Han D.M."/>
            <person name="Jung J.J."/>
            <person name="Jeon C.O."/>
        </authorList>
    </citation>
    <scope>NUCLEOTIDE SEQUENCE [LARGE SCALE GENOMIC DNA]</scope>
    <source>
        <strain evidence="3 4">G9-8</strain>
    </source>
</reference>
<dbReference type="InterPro" id="IPR007543">
    <property type="entry name" value="LptD_C"/>
</dbReference>
<accession>A0ABS9CZY9</accession>
<comment type="caution">
    <text evidence="3">The sequence shown here is derived from an EMBL/GenBank/DDBJ whole genome shotgun (WGS) entry which is preliminary data.</text>
</comment>
<proteinExistence type="inferred from homology"/>
<gene>
    <name evidence="1 3" type="primary">lptD</name>
    <name evidence="3" type="ORF">L0664_16340</name>
</gene>
<evidence type="ECO:0000256" key="1">
    <source>
        <dbReference type="HAMAP-Rule" id="MF_01411"/>
    </source>
</evidence>
<dbReference type="EMBL" id="JAKGAQ010000005">
    <property type="protein sequence ID" value="MCF2872642.1"/>
    <property type="molecule type" value="Genomic_DNA"/>
</dbReference>
<dbReference type="RefSeq" id="WP_235226975.1">
    <property type="nucleotide sequence ID" value="NZ_JAKGAQ010000005.1"/>
</dbReference>
<evidence type="ECO:0000259" key="2">
    <source>
        <dbReference type="Pfam" id="PF04453"/>
    </source>
</evidence>
<feature type="signal peptide" evidence="1">
    <location>
        <begin position="1"/>
        <end position="19"/>
    </location>
</feature>
<name>A0ABS9CZY9_9RHOB</name>
<dbReference type="Proteomes" id="UP001200557">
    <property type="component" value="Unassembled WGS sequence"/>
</dbReference>
<dbReference type="Pfam" id="PF04453">
    <property type="entry name" value="LptD"/>
    <property type="match status" value="1"/>
</dbReference>
<comment type="similarity">
    <text evidence="1">Belongs to the LptD family.</text>
</comment>
<dbReference type="InterPro" id="IPR050218">
    <property type="entry name" value="LptD"/>
</dbReference>
<dbReference type="PANTHER" id="PTHR30189">
    <property type="entry name" value="LPS-ASSEMBLY PROTEIN"/>
    <property type="match status" value="1"/>
</dbReference>
<feature type="chain" id="PRO_5044941993" description="LPS-assembly protein LptD" evidence="1">
    <location>
        <begin position="20"/>
        <end position="704"/>
    </location>
</feature>
<keyword evidence="1" id="KW-0732">Signal</keyword>
<keyword evidence="4" id="KW-1185">Reference proteome</keyword>
<keyword evidence="1" id="KW-0998">Cell outer membrane</keyword>
<dbReference type="InterPro" id="IPR020889">
    <property type="entry name" value="LipoPS_assembly_LptD"/>
</dbReference>
<sequence length="704" mass="77772" precursor="true">MIRHLLAALLTLLPFMAHAQAAATLVADNVFIPAGGQSLVAEGNVEVFFDGTRLSARRITFDQASDRLIIDGPVFIVGADGTIFSADAASLDPQLENGILRGARLVLDEQLQLAANRIDRVDGRYTQLYQVAATSCHICADGETPLWEIRARRVIHDTDEQQLYFDDATFRVMGVPIFYLPRMRLPDPTLERATGLLTPSLRNTDNLGIGIKLPYFIRLGDHRDLTITPYLSTSTTTLEAAYRQAYVRGEIAIEGAVTRDDLKDGTRAYLFADGIFDLGDDVKLRFDIEYTSDDAYLLEYDYSDKDRLDSEISFERVRDRDMTLASMTYYSSLRDGEQSETLPPLLADISWERRTTPEWGGTWTFTTDMQSHYRETSVPRTATDLEGRDVARVGAGTQWYGNTVTDLGVVVDGTLGFNIDYYNVSDDNLIDDTFRSTVYGQTTLRYPLMRKSERATHTIEPVVQLAWSAVDGDAVENEDSSAIEFDQANLLSISRFSGEDAVEEGLRAAVGLTWTRMGQSGWDSTMTVGRVFRDEEDTNFSTSSGLGSTASDWLIGGQLRTPNGLYLDSRLIVSSGFDITKTETRAGWSGDNLDLTASYIYLPADLDEDRADDVGELAFDTTYRFDSIWSVGVDARYDVLADEPTSAGLDIGWQNECVAVDFSVSRTFSSSTTVTASTDFGLSVSLNGFSAAGTTNAAPHRCTN</sequence>
<organism evidence="3 4">
    <name type="scientific">Octadecabacter dasysiphoniae</name>
    <dbReference type="NCBI Taxonomy" id="2909341"/>
    <lineage>
        <taxon>Bacteria</taxon>
        <taxon>Pseudomonadati</taxon>
        <taxon>Pseudomonadota</taxon>
        <taxon>Alphaproteobacteria</taxon>
        <taxon>Rhodobacterales</taxon>
        <taxon>Roseobacteraceae</taxon>
        <taxon>Octadecabacter</taxon>
    </lineage>
</organism>